<gene>
    <name evidence="2" type="ORF">NUU61_008406</name>
</gene>
<comment type="caution">
    <text evidence="2">The sequence shown here is derived from an EMBL/GenBank/DDBJ whole genome shotgun (WGS) entry which is preliminary data.</text>
</comment>
<name>A0A9W9ESM0_9EURO</name>
<dbReference type="PANTHER" id="PTHR16469:SF27">
    <property type="entry name" value="UBIQUITIN-ASSOCIATED AND SH3 DOMAIN-CONTAINING BA-RELATED"/>
    <property type="match status" value="1"/>
</dbReference>
<feature type="compositionally biased region" description="Polar residues" evidence="1">
    <location>
        <begin position="570"/>
        <end position="579"/>
    </location>
</feature>
<reference evidence="2" key="1">
    <citation type="submission" date="2022-11" db="EMBL/GenBank/DDBJ databases">
        <authorList>
            <person name="Petersen C."/>
        </authorList>
    </citation>
    <scope>NUCLEOTIDE SEQUENCE</scope>
    <source>
        <strain evidence="2">IBT 34128</strain>
    </source>
</reference>
<dbReference type="AlphaFoldDB" id="A0A9W9ESM0"/>
<dbReference type="SMART" id="SM00855">
    <property type="entry name" value="PGAM"/>
    <property type="match status" value="1"/>
</dbReference>
<keyword evidence="3" id="KW-1185">Reference proteome</keyword>
<feature type="region of interest" description="Disordered" evidence="1">
    <location>
        <begin position="196"/>
        <end position="222"/>
    </location>
</feature>
<feature type="region of interest" description="Disordered" evidence="1">
    <location>
        <begin position="117"/>
        <end position="142"/>
    </location>
</feature>
<reference evidence="2" key="2">
    <citation type="journal article" date="2023" name="IMA Fungus">
        <title>Comparative genomic study of the Penicillium genus elucidates a diverse pangenome and 15 lateral gene transfer events.</title>
        <authorList>
            <person name="Petersen C."/>
            <person name="Sorensen T."/>
            <person name="Nielsen M.R."/>
            <person name="Sondergaard T.E."/>
            <person name="Sorensen J.L."/>
            <person name="Fitzpatrick D.A."/>
            <person name="Frisvad J.C."/>
            <person name="Nielsen K.L."/>
        </authorList>
    </citation>
    <scope>NUCLEOTIDE SEQUENCE</scope>
    <source>
        <strain evidence="2">IBT 34128</strain>
    </source>
</reference>
<dbReference type="EMBL" id="JAPMSZ010000010">
    <property type="protein sequence ID" value="KAJ5087099.1"/>
    <property type="molecule type" value="Genomic_DNA"/>
</dbReference>
<proteinExistence type="predicted"/>
<accession>A0A9W9ESM0</accession>
<dbReference type="GeneID" id="81398100"/>
<dbReference type="InterPro" id="IPR051710">
    <property type="entry name" value="Phosphatase_SH3-domain"/>
</dbReference>
<dbReference type="OrthoDB" id="3898179at2759"/>
<feature type="region of interest" description="Disordered" evidence="1">
    <location>
        <begin position="58"/>
        <end position="91"/>
    </location>
</feature>
<dbReference type="InterPro" id="IPR013078">
    <property type="entry name" value="His_Pase_superF_clade-1"/>
</dbReference>
<feature type="region of interest" description="Disordered" evidence="1">
    <location>
        <begin position="234"/>
        <end position="257"/>
    </location>
</feature>
<dbReference type="RefSeq" id="XP_056509224.1">
    <property type="nucleotide sequence ID" value="XM_056658931.1"/>
</dbReference>
<feature type="region of interest" description="Disordered" evidence="1">
    <location>
        <begin position="453"/>
        <end position="604"/>
    </location>
</feature>
<organism evidence="2 3">
    <name type="scientific">Penicillium alfredii</name>
    <dbReference type="NCBI Taxonomy" id="1506179"/>
    <lineage>
        <taxon>Eukaryota</taxon>
        <taxon>Fungi</taxon>
        <taxon>Dikarya</taxon>
        <taxon>Ascomycota</taxon>
        <taxon>Pezizomycotina</taxon>
        <taxon>Eurotiomycetes</taxon>
        <taxon>Eurotiomycetidae</taxon>
        <taxon>Eurotiales</taxon>
        <taxon>Aspergillaceae</taxon>
        <taxon>Penicillium</taxon>
    </lineage>
</organism>
<dbReference type="PANTHER" id="PTHR16469">
    <property type="entry name" value="UBIQUITIN-ASSOCIATED AND SH3 DOMAIN-CONTAINING BA-RELATED"/>
    <property type="match status" value="1"/>
</dbReference>
<evidence type="ECO:0000313" key="2">
    <source>
        <dbReference type="EMBL" id="KAJ5087099.1"/>
    </source>
</evidence>
<feature type="compositionally biased region" description="Low complexity" evidence="1">
    <location>
        <begin position="456"/>
        <end position="472"/>
    </location>
</feature>
<dbReference type="SUPFAM" id="SSF53254">
    <property type="entry name" value="Phosphoglycerate mutase-like"/>
    <property type="match status" value="1"/>
</dbReference>
<feature type="compositionally biased region" description="Basic and acidic residues" evidence="1">
    <location>
        <begin position="558"/>
        <end position="567"/>
    </location>
</feature>
<dbReference type="InterPro" id="IPR029033">
    <property type="entry name" value="His_PPase_superfam"/>
</dbReference>
<sequence>MGRSPPIVFIARHGARLDAADKDWHLTSPTPYDPPLSYGGWLQSRALGVRIASLLRHRGFTGQDPEGERSRPPTSDSQSTPNPSPAPSDLSHQYNIVIHTSPYLRCLQTAIAVSSGIKQHRPGTETPEKASPTPVGPADAGAPDPRCLLRVDAFLGEWLSPDYFDQITPPPASDRMLASAKAELLRRSDVVFAGDGSGKSSSGHFPGGWGSQSYPTSPTIEEEDRCLHSLGLSAQQGSRQRASTYDNPEGSTQTTRTKKILGRLDTNLPSSVDAAYVPPAPNYAVSASDPIPAGYVAHARNACTKIDYQWDSMRKPYWGTGGDYGDEWSTMHERVETGFRRMVEWYHKHDRLASTQHESKPNGASTNRDAETVLIIITHGADCNALISSLSGRAVLLDIGTSSLTMAVRRDRVHDASLGEDCSRLSSEQQDNWSVAQEYTLRLVASTDHLRAGANPSQLSSLSSPSAPQPFSHPQISTHRNRLGPRPSLAQGSFIIGPTSGSGSSTRGWTLAMRPSTLAKGTSGLWGSNPSSSDKADDTEDDFVPNFGDSRPASQDSPHPDRADDLWSKQVPQRTQSQRGLWGSAKSWDRDGSKRRWSVAEQKL</sequence>
<dbReference type="Proteomes" id="UP001141434">
    <property type="component" value="Unassembled WGS sequence"/>
</dbReference>
<feature type="compositionally biased region" description="Low complexity" evidence="1">
    <location>
        <begin position="492"/>
        <end position="508"/>
    </location>
</feature>
<evidence type="ECO:0000313" key="3">
    <source>
        <dbReference type="Proteomes" id="UP001141434"/>
    </source>
</evidence>
<protein>
    <submittedName>
        <fullName evidence="2">Uncharacterized protein</fullName>
    </submittedName>
</protein>
<feature type="compositionally biased region" description="Polar residues" evidence="1">
    <location>
        <begin position="234"/>
        <end position="255"/>
    </location>
</feature>
<evidence type="ECO:0000256" key="1">
    <source>
        <dbReference type="SAM" id="MobiDB-lite"/>
    </source>
</evidence>
<dbReference type="Gene3D" id="3.40.50.1240">
    <property type="entry name" value="Phosphoglycerate mutase-like"/>
    <property type="match status" value="2"/>
</dbReference>
<feature type="compositionally biased region" description="Polar residues" evidence="1">
    <location>
        <begin position="72"/>
        <end position="81"/>
    </location>
</feature>